<evidence type="ECO:0000259" key="1">
    <source>
        <dbReference type="Pfam" id="PF00171"/>
    </source>
</evidence>
<dbReference type="PhylomeDB" id="Q978L5"/>
<dbReference type="InterPro" id="IPR016163">
    <property type="entry name" value="Ald_DH_C"/>
</dbReference>
<proteinExistence type="predicted"/>
<gene>
    <name evidence="2" type="ORF">TVG1444617</name>
</gene>
<dbReference type="SMR" id="Q978L5"/>
<accession>Q978L5</accession>
<reference evidence="2 3" key="1">
    <citation type="journal article" date="1999" name="Proc. Jpn. Acad.">
        <title>Determination of the complete genomic DNA sequence of Thermoplasma volvanium GSS1.</title>
        <authorList>
            <person name="Kawashima T."/>
            <person name="Yamamoto Y."/>
            <person name="Aramaki H."/>
            <person name="Nunoshiba T."/>
            <person name="Kawamoto T."/>
            <person name="Watanabe K."/>
            <person name="Yamazaki M."/>
            <person name="Kanehori K."/>
            <person name="Amano N."/>
            <person name="Ohya Y."/>
            <person name="Makino K."/>
            <person name="Suzuki M."/>
        </authorList>
    </citation>
    <scope>NUCLEOTIDE SEQUENCE [LARGE SCALE GENOMIC DNA]</scope>
    <source>
        <strain evidence="3">ATCC 51530 / DSM 4299 / JCM 9571 / NBRC 15438 / GSS1</strain>
    </source>
</reference>
<dbReference type="PaxDb" id="273116-14325639"/>
<dbReference type="KEGG" id="tvo:TVG1444617"/>
<dbReference type="AlphaFoldDB" id="Q978L5"/>
<name>Q978L5_THEVO</name>
<dbReference type="InterPro" id="IPR016161">
    <property type="entry name" value="Ald_DH/histidinol_DH"/>
</dbReference>
<dbReference type="Proteomes" id="UP000001017">
    <property type="component" value="Chromosome"/>
</dbReference>
<protein>
    <submittedName>
        <fullName evidence="2">TVG1444617 protein</fullName>
    </submittedName>
</protein>
<dbReference type="Gene3D" id="3.40.309.10">
    <property type="entry name" value="Aldehyde Dehydrogenase, Chain A, domain 2"/>
    <property type="match status" value="1"/>
</dbReference>
<evidence type="ECO:0000313" key="2">
    <source>
        <dbReference type="EMBL" id="BAB60542.1"/>
    </source>
</evidence>
<dbReference type="Pfam" id="PF00171">
    <property type="entry name" value="Aldedh"/>
    <property type="match status" value="1"/>
</dbReference>
<dbReference type="GO" id="GO:0016620">
    <property type="term" value="F:oxidoreductase activity, acting on the aldehyde or oxo group of donors, NAD or NADP as acceptor"/>
    <property type="evidence" value="ECO:0007669"/>
    <property type="project" value="InterPro"/>
</dbReference>
<dbReference type="InterPro" id="IPR016162">
    <property type="entry name" value="Ald_DH_N"/>
</dbReference>
<dbReference type="DNASU" id="1442090"/>
<reference evidence="2 3" key="2">
    <citation type="journal article" date="2000" name="Proc. Natl. Acad. Sci. U.S.A.">
        <title>Archaeal adaptation to higher temperatures revealed by genomic sequence of Thermoplasma volcanium.</title>
        <authorList>
            <person name="Kawashima T."/>
            <person name="Amano N."/>
            <person name="Koike H."/>
            <person name="Makino S."/>
            <person name="Higuchi S."/>
            <person name="Kawashima-Ohya Y."/>
            <person name="Watanabe K."/>
            <person name="Yamazaki M."/>
            <person name="Kanehori K."/>
            <person name="Kawamoto T."/>
            <person name="Nunoshiba T."/>
            <person name="Yamamoto Y."/>
            <person name="Aramaki H."/>
            <person name="Makino K."/>
            <person name="Suzuki M."/>
        </authorList>
    </citation>
    <scope>NUCLEOTIDE SEQUENCE [LARGE SCALE GENOMIC DNA]</scope>
    <source>
        <strain evidence="3">ATCC 51530 / DSM 4299 / JCM 9571 / NBRC 15438 / GSS1</strain>
    </source>
</reference>
<dbReference type="HOGENOM" id="CLU_699464_0_0_2"/>
<dbReference type="SUPFAM" id="SSF53720">
    <property type="entry name" value="ALDH-like"/>
    <property type="match status" value="1"/>
</dbReference>
<dbReference type="Gene3D" id="3.40.605.10">
    <property type="entry name" value="Aldehyde Dehydrogenase, Chain A, domain 1"/>
    <property type="match status" value="1"/>
</dbReference>
<keyword evidence="3" id="KW-1185">Reference proteome</keyword>
<dbReference type="eggNOG" id="arCOG01252">
    <property type="taxonomic scope" value="Archaea"/>
</dbReference>
<dbReference type="PANTHER" id="PTHR11699">
    <property type="entry name" value="ALDEHYDE DEHYDROGENASE-RELATED"/>
    <property type="match status" value="1"/>
</dbReference>
<sequence length="395" mass="45368">MHVIVKNRYTQEIIHFFLENCRTESLRRSSIYAADFLYGKDQGFFIELRERISNYLDRNVDRISIEIASETGKPFKYIREEILQTIREIKSIRIPEDLHEFVKPGVSALNYNCNDPVLSLFVPLFATILQGSPVLVFANPYNFVSAHIIISMLSEIGLPEGVVNVIPFKPNFNYAYLYGENFSYFQDTYDGLGINRIIQSERHKPATVLWGDIDPDSAVSEFTKRLVRMPFSNEQLLVVDRRMFEYVLNRLKEELSRIVVGDPADGATDLGPVTKDEDLMEALSIVGKYRVERLLAMFRGVEGNLMKPAIILTDDVVKDPFVHAPLVYLVNSASVEDAVNLINEVEADRCALFSDDSKLLKMLYGRTACKEISFNSYMYKDYLFKPFLVKRKILM</sequence>
<feature type="domain" description="Aldehyde dehydrogenase" evidence="1">
    <location>
        <begin position="234"/>
        <end position="380"/>
    </location>
</feature>
<dbReference type="EMBL" id="BA000011">
    <property type="protein sequence ID" value="BAB60542.1"/>
    <property type="molecule type" value="Genomic_DNA"/>
</dbReference>
<organism evidence="2 3">
    <name type="scientific">Thermoplasma volcanium (strain ATCC 51530 / DSM 4299 / JCM 9571 / NBRC 15438 / GSS1)</name>
    <dbReference type="NCBI Taxonomy" id="273116"/>
    <lineage>
        <taxon>Archaea</taxon>
        <taxon>Methanobacteriati</taxon>
        <taxon>Thermoplasmatota</taxon>
        <taxon>Thermoplasmata</taxon>
        <taxon>Thermoplasmatales</taxon>
        <taxon>Thermoplasmataceae</taxon>
        <taxon>Thermoplasma</taxon>
    </lineage>
</organism>
<dbReference type="InterPro" id="IPR015590">
    <property type="entry name" value="Aldehyde_DH_dom"/>
</dbReference>
<dbReference type="STRING" id="273116.gene:9382209"/>
<evidence type="ECO:0000313" key="3">
    <source>
        <dbReference type="Proteomes" id="UP000001017"/>
    </source>
</evidence>